<reference evidence="7" key="2">
    <citation type="journal article" date="2024" name="Plant">
        <title>Genomic evolution and insights into agronomic trait innovations of Sesamum species.</title>
        <authorList>
            <person name="Miao H."/>
            <person name="Wang L."/>
            <person name="Qu L."/>
            <person name="Liu H."/>
            <person name="Sun Y."/>
            <person name="Le M."/>
            <person name="Wang Q."/>
            <person name="Wei S."/>
            <person name="Zheng Y."/>
            <person name="Lin W."/>
            <person name="Duan Y."/>
            <person name="Cao H."/>
            <person name="Xiong S."/>
            <person name="Wang X."/>
            <person name="Wei L."/>
            <person name="Li C."/>
            <person name="Ma Q."/>
            <person name="Ju M."/>
            <person name="Zhao R."/>
            <person name="Li G."/>
            <person name="Mu C."/>
            <person name="Tian Q."/>
            <person name="Mei H."/>
            <person name="Zhang T."/>
            <person name="Gao T."/>
            <person name="Zhang H."/>
        </authorList>
    </citation>
    <scope>NUCLEOTIDE SEQUENCE</scope>
    <source>
        <strain evidence="7">KEN1</strain>
    </source>
</reference>
<feature type="domain" description="RST" evidence="6">
    <location>
        <begin position="532"/>
        <end position="567"/>
    </location>
</feature>
<dbReference type="Pfam" id="PF23467">
    <property type="entry name" value="WWE_5"/>
    <property type="match status" value="1"/>
</dbReference>
<dbReference type="Gene3D" id="3.90.228.10">
    <property type="match status" value="1"/>
</dbReference>
<evidence type="ECO:0000256" key="4">
    <source>
        <dbReference type="ARBA" id="ARBA00023242"/>
    </source>
</evidence>
<keyword evidence="4" id="KW-0539">Nucleus</keyword>
<evidence type="ECO:0000256" key="1">
    <source>
        <dbReference type="ARBA" id="ARBA00004123"/>
    </source>
</evidence>
<comment type="subcellular location">
    <subcellularLocation>
        <location evidence="1">Nucleus</location>
    </subcellularLocation>
</comment>
<sequence length="591" mass="66329">MNTKLEKVLDSGRHVVVDLKRKLSDRCTLSSRGATQVLVPLRSSPSSAIYNVAKRRKLDGSESKHWSCAFPSGKRLLKYYSNFKKSGIVRRLMYYYNDEWNDFSQDVVTFINKDLVKNPVVEVEVNGSKILLDFLHMLQLDMDTGAESQECNDINLHLEIELHGLYDESSGESNAIVEQARSHDNAAKDCEDEINSCAKASSDVEVDEKCGANQQVKGNVILAVDHMHDSLDSDAVEQMFFRVISSSVAKIVDIHRCTSIAMETRLELFEKQVEITKRYRGDANVQYAWLPCVRGAVQTILKYGVGYYEPLKIEHINGIGMHLIPANGNPISINYCDVDENDTRHLVLCRVIMGNMELVPLGSSQFHPSSEDFDSGVDNLQNPKRYVVWNMNMNSHIYPECVVSFKMTSDVEGTVSGKECKVDIPGTGTGTGTCYGGPQSQLSHGDIVVKGAPWRTRRRPRKWRWPFNGDAKARLRAPFCEVQRRAFFKRPRKLGEWASPSGSLRRTRRRRHARVPVAAAPIWVSGGGAGIRNKKLSRDEFVKKLRLIVGDNLLKSAITSLQCKPCDNPVIVIFSKHLVPVLAYGSNIAPK</sequence>
<dbReference type="InterPro" id="IPR022003">
    <property type="entry name" value="RST"/>
</dbReference>
<name>A0AAW2SQX6_9LAMI</name>
<evidence type="ECO:0000313" key="7">
    <source>
        <dbReference type="EMBL" id="KAL0394885.1"/>
    </source>
</evidence>
<gene>
    <name evidence="7" type="ORF">Slati_4454700</name>
</gene>
<dbReference type="InterPro" id="IPR044964">
    <property type="entry name" value="RCD1/SRO1-5"/>
</dbReference>
<dbReference type="PROSITE" id="PS51059">
    <property type="entry name" value="PARP_CATALYTIC"/>
    <property type="match status" value="1"/>
</dbReference>
<dbReference type="EMBL" id="JACGWN010000016">
    <property type="protein sequence ID" value="KAL0394885.1"/>
    <property type="molecule type" value="Genomic_DNA"/>
</dbReference>
<protein>
    <submittedName>
        <fullName evidence="7">Inactive poly [ADP-ribose] polymerase RCD1</fullName>
    </submittedName>
</protein>
<dbReference type="PROSITE" id="PS51879">
    <property type="entry name" value="RST"/>
    <property type="match status" value="1"/>
</dbReference>
<dbReference type="AlphaFoldDB" id="A0AAW2SQX6"/>
<keyword evidence="3" id="KW-0346">Stress response</keyword>
<feature type="domain" description="PARP catalytic" evidence="5">
    <location>
        <begin position="207"/>
        <end position="426"/>
    </location>
</feature>
<proteinExistence type="predicted"/>
<dbReference type="GO" id="GO:0005634">
    <property type="term" value="C:nucleus"/>
    <property type="evidence" value="ECO:0007669"/>
    <property type="project" value="UniProtKB-SubCell"/>
</dbReference>
<dbReference type="PANTHER" id="PTHR32263">
    <property type="entry name" value="INACTIVE POLY [ADP-RIBOSE] POLYMERASE SRO4-RELATED"/>
    <property type="match status" value="1"/>
</dbReference>
<dbReference type="GO" id="GO:0003950">
    <property type="term" value="F:NAD+ poly-ADP-ribosyltransferase activity"/>
    <property type="evidence" value="ECO:0007669"/>
    <property type="project" value="InterPro"/>
</dbReference>
<dbReference type="InterPro" id="IPR057823">
    <property type="entry name" value="WWE_RCD1"/>
</dbReference>
<evidence type="ECO:0000259" key="5">
    <source>
        <dbReference type="PROSITE" id="PS51059"/>
    </source>
</evidence>
<organism evidence="7">
    <name type="scientific">Sesamum latifolium</name>
    <dbReference type="NCBI Taxonomy" id="2727402"/>
    <lineage>
        <taxon>Eukaryota</taxon>
        <taxon>Viridiplantae</taxon>
        <taxon>Streptophyta</taxon>
        <taxon>Embryophyta</taxon>
        <taxon>Tracheophyta</taxon>
        <taxon>Spermatophyta</taxon>
        <taxon>Magnoliopsida</taxon>
        <taxon>eudicotyledons</taxon>
        <taxon>Gunneridae</taxon>
        <taxon>Pentapetalae</taxon>
        <taxon>asterids</taxon>
        <taxon>lamiids</taxon>
        <taxon>Lamiales</taxon>
        <taxon>Pedaliaceae</taxon>
        <taxon>Sesamum</taxon>
    </lineage>
</organism>
<dbReference type="PANTHER" id="PTHR32263:SF41">
    <property type="entry name" value="INACTIVE POLY [ADP-RIBOSE] POLYMERASE RCD1-LIKE ISOFORM X1"/>
    <property type="match status" value="1"/>
</dbReference>
<accession>A0AAW2SQX6</accession>
<evidence type="ECO:0000256" key="3">
    <source>
        <dbReference type="ARBA" id="ARBA00023016"/>
    </source>
</evidence>
<evidence type="ECO:0000259" key="6">
    <source>
        <dbReference type="PROSITE" id="PS51879"/>
    </source>
</evidence>
<dbReference type="Pfam" id="PF12174">
    <property type="entry name" value="RST"/>
    <property type="match status" value="1"/>
</dbReference>
<reference evidence="7" key="1">
    <citation type="submission" date="2020-06" db="EMBL/GenBank/DDBJ databases">
        <authorList>
            <person name="Li T."/>
            <person name="Hu X."/>
            <person name="Zhang T."/>
            <person name="Song X."/>
            <person name="Zhang H."/>
            <person name="Dai N."/>
            <person name="Sheng W."/>
            <person name="Hou X."/>
            <person name="Wei L."/>
        </authorList>
    </citation>
    <scope>NUCLEOTIDE SEQUENCE</scope>
    <source>
        <strain evidence="7">KEN1</strain>
        <tissue evidence="7">Leaf</tissue>
    </source>
</reference>
<dbReference type="SUPFAM" id="SSF56399">
    <property type="entry name" value="ADP-ribosylation"/>
    <property type="match status" value="1"/>
</dbReference>
<comment type="caution">
    <text evidence="7">The sequence shown here is derived from an EMBL/GenBank/DDBJ whole genome shotgun (WGS) entry which is preliminary data.</text>
</comment>
<keyword evidence="2" id="KW-0217">Developmental protein</keyword>
<dbReference type="InterPro" id="IPR012317">
    <property type="entry name" value="Poly(ADP-ribose)pol_cat_dom"/>
</dbReference>
<evidence type="ECO:0000256" key="2">
    <source>
        <dbReference type="ARBA" id="ARBA00022473"/>
    </source>
</evidence>